<sequence>MRFNKAKCKILHLSQDNPQDQYRLGDEGIESSPEEKDLGVVLVHEKLDMSWQCALSPEGQLHPGLHLEMHGQQVKGDDSAPLLCYGETPPELLCPALESSAQERHGPVGVGPEEGHKNNQQDGAPLL</sequence>
<dbReference type="Proteomes" id="UP000233556">
    <property type="component" value="Unassembled WGS sequence"/>
</dbReference>
<dbReference type="OrthoDB" id="10456122at2759"/>
<evidence type="ECO:0008006" key="4">
    <source>
        <dbReference type="Google" id="ProtNLM"/>
    </source>
</evidence>
<feature type="region of interest" description="Disordered" evidence="1">
    <location>
        <begin position="98"/>
        <end position="127"/>
    </location>
</feature>
<gene>
    <name evidence="2" type="ORF">llap_10303</name>
</gene>
<name>A0A2I0U0D4_LIMLA</name>
<evidence type="ECO:0000313" key="2">
    <source>
        <dbReference type="EMBL" id="PKU39393.1"/>
    </source>
</evidence>
<keyword evidence="3" id="KW-1185">Reference proteome</keyword>
<organism evidence="2 3">
    <name type="scientific">Limosa lapponica baueri</name>
    <dbReference type="NCBI Taxonomy" id="1758121"/>
    <lineage>
        <taxon>Eukaryota</taxon>
        <taxon>Metazoa</taxon>
        <taxon>Chordata</taxon>
        <taxon>Craniata</taxon>
        <taxon>Vertebrata</taxon>
        <taxon>Euteleostomi</taxon>
        <taxon>Archelosauria</taxon>
        <taxon>Archosauria</taxon>
        <taxon>Dinosauria</taxon>
        <taxon>Saurischia</taxon>
        <taxon>Theropoda</taxon>
        <taxon>Coelurosauria</taxon>
        <taxon>Aves</taxon>
        <taxon>Neognathae</taxon>
        <taxon>Neoaves</taxon>
        <taxon>Charadriiformes</taxon>
        <taxon>Scolopacidae</taxon>
        <taxon>Limosa</taxon>
    </lineage>
</organism>
<accession>A0A2I0U0D4</accession>
<protein>
    <recommendedName>
        <fullName evidence="4">Rna-directed dna polymerase from mobile element jockey-like</fullName>
    </recommendedName>
</protein>
<dbReference type="AlphaFoldDB" id="A0A2I0U0D4"/>
<evidence type="ECO:0000256" key="1">
    <source>
        <dbReference type="SAM" id="MobiDB-lite"/>
    </source>
</evidence>
<proteinExistence type="predicted"/>
<reference evidence="3" key="2">
    <citation type="submission" date="2017-12" db="EMBL/GenBank/DDBJ databases">
        <title>Genome sequence of the Bar-tailed Godwit (Limosa lapponica baueri).</title>
        <authorList>
            <person name="Lima N.C.B."/>
            <person name="Parody-Merino A.M."/>
            <person name="Battley P.F."/>
            <person name="Fidler A.E."/>
            <person name="Prosdocimi F."/>
        </authorList>
    </citation>
    <scope>NUCLEOTIDE SEQUENCE [LARGE SCALE GENOMIC DNA]</scope>
</reference>
<reference evidence="3" key="1">
    <citation type="submission" date="2017-11" db="EMBL/GenBank/DDBJ databases">
        <authorList>
            <person name="Lima N.C."/>
            <person name="Parody-Merino A.M."/>
            <person name="Battley P.F."/>
            <person name="Fidler A.E."/>
            <person name="Prosdocimi F."/>
        </authorList>
    </citation>
    <scope>NUCLEOTIDE SEQUENCE [LARGE SCALE GENOMIC DNA]</scope>
</reference>
<evidence type="ECO:0000313" key="3">
    <source>
        <dbReference type="Proteomes" id="UP000233556"/>
    </source>
</evidence>
<dbReference type="EMBL" id="KZ506499">
    <property type="protein sequence ID" value="PKU39393.1"/>
    <property type="molecule type" value="Genomic_DNA"/>
</dbReference>